<comment type="caution">
    <text evidence="5">Lacks conserved residue(s) required for the propagation of feature annotation.</text>
</comment>
<dbReference type="CDD" id="cd18989">
    <property type="entry name" value="LGIC_ECD_cation"/>
    <property type="match status" value="1"/>
</dbReference>
<keyword evidence="10" id="KW-1185">Reference proteome</keyword>
<evidence type="ECO:0000256" key="4">
    <source>
        <dbReference type="ARBA" id="ARBA00023136"/>
    </source>
</evidence>
<evidence type="ECO:0000256" key="6">
    <source>
        <dbReference type="SAM" id="MobiDB-lite"/>
    </source>
</evidence>
<feature type="domain" description="Neurotransmitter-gated ion-channel ligand-binding" evidence="7">
    <location>
        <begin position="39"/>
        <end position="185"/>
    </location>
</feature>
<dbReference type="EMBL" id="JBAMIC010000018">
    <property type="protein sequence ID" value="KAK7095339.1"/>
    <property type="molecule type" value="Genomic_DNA"/>
</dbReference>
<feature type="domain" description="Neurotransmitter-gated ion-channel transmembrane" evidence="8">
    <location>
        <begin position="244"/>
        <end position="333"/>
    </location>
</feature>
<comment type="caution">
    <text evidence="9">The sequence shown here is derived from an EMBL/GenBank/DDBJ whole genome shotgun (WGS) entry which is preliminary data.</text>
</comment>
<comment type="similarity">
    <text evidence="5">Belongs to the ligand-gated ion channel (TC 1.A.9) family.</text>
</comment>
<evidence type="ECO:0000256" key="3">
    <source>
        <dbReference type="ARBA" id="ARBA00022989"/>
    </source>
</evidence>
<dbReference type="PANTHER" id="PTHR18945">
    <property type="entry name" value="NEUROTRANSMITTER GATED ION CHANNEL"/>
    <property type="match status" value="1"/>
</dbReference>
<keyword evidence="5" id="KW-0732">Signal</keyword>
<dbReference type="Pfam" id="PF02931">
    <property type="entry name" value="Neur_chan_LBD"/>
    <property type="match status" value="1"/>
</dbReference>
<feature type="signal peptide" evidence="5">
    <location>
        <begin position="1"/>
        <end position="26"/>
    </location>
</feature>
<dbReference type="InterPro" id="IPR006029">
    <property type="entry name" value="Neurotrans-gated_channel_TM"/>
</dbReference>
<dbReference type="InterPro" id="IPR036734">
    <property type="entry name" value="Neur_chan_lig-bd_sf"/>
</dbReference>
<dbReference type="InterPro" id="IPR018000">
    <property type="entry name" value="Neurotransmitter_ion_chnl_CS"/>
</dbReference>
<reference evidence="9 10" key="1">
    <citation type="submission" date="2024-02" db="EMBL/GenBank/DDBJ databases">
        <title>Chromosome-scale genome assembly of the rough periwinkle Littorina saxatilis.</title>
        <authorList>
            <person name="De Jode A."/>
            <person name="Faria R."/>
            <person name="Formenti G."/>
            <person name="Sims Y."/>
            <person name="Smith T.P."/>
            <person name="Tracey A."/>
            <person name="Wood J.M.D."/>
            <person name="Zagrodzka Z.B."/>
            <person name="Johannesson K."/>
            <person name="Butlin R.K."/>
            <person name="Leder E.H."/>
        </authorList>
    </citation>
    <scope>NUCLEOTIDE SEQUENCE [LARGE SCALE GENOMIC DNA]</scope>
    <source>
        <strain evidence="9">Snail1</strain>
        <tissue evidence="9">Muscle</tissue>
    </source>
</reference>
<evidence type="ECO:0000256" key="5">
    <source>
        <dbReference type="RuleBase" id="RU000687"/>
    </source>
</evidence>
<feature type="transmembrane region" description="Helical" evidence="5">
    <location>
        <begin position="299"/>
        <end position="326"/>
    </location>
</feature>
<organism evidence="9 10">
    <name type="scientific">Littorina saxatilis</name>
    <dbReference type="NCBI Taxonomy" id="31220"/>
    <lineage>
        <taxon>Eukaryota</taxon>
        <taxon>Metazoa</taxon>
        <taxon>Spiralia</taxon>
        <taxon>Lophotrochozoa</taxon>
        <taxon>Mollusca</taxon>
        <taxon>Gastropoda</taxon>
        <taxon>Caenogastropoda</taxon>
        <taxon>Littorinimorpha</taxon>
        <taxon>Littorinoidea</taxon>
        <taxon>Littorinidae</taxon>
        <taxon>Littorina</taxon>
    </lineage>
</organism>
<dbReference type="SUPFAM" id="SSF90112">
    <property type="entry name" value="Neurotransmitter-gated ion-channel transmembrane pore"/>
    <property type="match status" value="1"/>
</dbReference>
<dbReference type="Gene3D" id="1.20.58.390">
    <property type="entry name" value="Neurotransmitter-gated ion-channel transmembrane domain"/>
    <property type="match status" value="1"/>
</dbReference>
<keyword evidence="5" id="KW-0406">Ion transport</keyword>
<dbReference type="PRINTS" id="PR00252">
    <property type="entry name" value="NRIONCHANNEL"/>
</dbReference>
<dbReference type="AlphaFoldDB" id="A0AAN9AYF9"/>
<dbReference type="SUPFAM" id="SSF63712">
    <property type="entry name" value="Nicotinic receptor ligand binding domain-like"/>
    <property type="match status" value="1"/>
</dbReference>
<feature type="transmembrane region" description="Helical" evidence="5">
    <location>
        <begin position="238"/>
        <end position="262"/>
    </location>
</feature>
<dbReference type="InterPro" id="IPR006201">
    <property type="entry name" value="Neur_channel"/>
</dbReference>
<keyword evidence="3 5" id="KW-1133">Transmembrane helix</keyword>
<proteinExistence type="inferred from homology"/>
<sequence>MNRQRFSRLHFAQYLVLLSIVHRTGSCPTPTDERYLIREVLLKDYDPVVRPVLNPADPVNVSVSLGLKTVIALDMRLQTFLSFAWFTVHWFDQLLTWNSSNFNNITTVYLPAHKVWRPELVIFNTVGDISALNDQTTNVQVRHDGRMSWFPGGKFDTYCTVDITYFPFDVQTCSVDLMTWSLPITVLNGTFADPVWSMMDQTESHPELRLVGTDHEYVLRPSGFWVLIFTVRLQRKPLFYVVNIIVPMTLLSFLNCLVYVLPTESGEKMTVSVTSFLSLAVFVSFINDTLPQNSDSTCLFSLYVMVHMALSLCSTAVCAVTVNLASRGRGHDLSPRSRGRDRDLSPRDRDRDLCFIDRGCDFCPSTGGRNPCSSGTGRGVCYNGRGHDLCSNTNGRDPCLNASQLLQRSRLSDTENHESPEASKDDSDSLQYPSSCLSCPTLSLLHGKMNGGHSQTSSSIDYDPAQPTHSGSSQPVEGANNDTIPAPKSVSIEEVTSQTTASESSRCTNENLSENVGDYWKELTVRLDKLFLCVMICANLMSCVVFILLMNRVGTDV</sequence>
<accession>A0AAN9AYF9</accession>
<feature type="region of interest" description="Disordered" evidence="6">
    <location>
        <begin position="450"/>
        <end position="489"/>
    </location>
</feature>
<protein>
    <submittedName>
        <fullName evidence="9">Uncharacterized protein</fullName>
    </submittedName>
</protein>
<feature type="compositionally biased region" description="Basic and acidic residues" evidence="6">
    <location>
        <begin position="410"/>
        <end position="427"/>
    </location>
</feature>
<evidence type="ECO:0000259" key="7">
    <source>
        <dbReference type="Pfam" id="PF02931"/>
    </source>
</evidence>
<keyword evidence="5" id="KW-0813">Transport</keyword>
<dbReference type="Proteomes" id="UP001374579">
    <property type="component" value="Unassembled WGS sequence"/>
</dbReference>
<dbReference type="GO" id="GO:0016020">
    <property type="term" value="C:membrane"/>
    <property type="evidence" value="ECO:0007669"/>
    <property type="project" value="UniProtKB-SubCell"/>
</dbReference>
<dbReference type="Gene3D" id="2.70.170.10">
    <property type="entry name" value="Neurotransmitter-gated ion-channel ligand-binding domain"/>
    <property type="match status" value="1"/>
</dbReference>
<name>A0AAN9AYF9_9CAEN</name>
<keyword evidence="5" id="KW-0407">Ion channel</keyword>
<gene>
    <name evidence="9" type="ORF">V1264_006761</name>
</gene>
<dbReference type="InterPro" id="IPR036719">
    <property type="entry name" value="Neuro-gated_channel_TM_sf"/>
</dbReference>
<feature type="region of interest" description="Disordered" evidence="6">
    <location>
        <begin position="410"/>
        <end position="431"/>
    </location>
</feature>
<dbReference type="PROSITE" id="PS00236">
    <property type="entry name" value="NEUROTR_ION_CHANNEL"/>
    <property type="match status" value="1"/>
</dbReference>
<dbReference type="GO" id="GO:0005230">
    <property type="term" value="F:extracellular ligand-gated monoatomic ion channel activity"/>
    <property type="evidence" value="ECO:0007669"/>
    <property type="project" value="InterPro"/>
</dbReference>
<feature type="compositionally biased region" description="Polar residues" evidence="6">
    <location>
        <begin position="467"/>
        <end position="483"/>
    </location>
</feature>
<feature type="chain" id="PRO_5042661746" evidence="5">
    <location>
        <begin position="27"/>
        <end position="557"/>
    </location>
</feature>
<dbReference type="GO" id="GO:0004888">
    <property type="term" value="F:transmembrane signaling receptor activity"/>
    <property type="evidence" value="ECO:0007669"/>
    <property type="project" value="InterPro"/>
</dbReference>
<keyword evidence="2 5" id="KW-0812">Transmembrane</keyword>
<dbReference type="CDD" id="cd19051">
    <property type="entry name" value="LGIC_TM_cation"/>
    <property type="match status" value="1"/>
</dbReference>
<dbReference type="Pfam" id="PF02932">
    <property type="entry name" value="Neur_chan_memb"/>
    <property type="match status" value="1"/>
</dbReference>
<evidence type="ECO:0000313" key="10">
    <source>
        <dbReference type="Proteomes" id="UP001374579"/>
    </source>
</evidence>
<dbReference type="InterPro" id="IPR006202">
    <property type="entry name" value="Neur_chan_lig-bd"/>
</dbReference>
<evidence type="ECO:0000259" key="8">
    <source>
        <dbReference type="Pfam" id="PF02932"/>
    </source>
</evidence>
<comment type="subcellular location">
    <subcellularLocation>
        <location evidence="1">Membrane</location>
        <topology evidence="1">Multi-pass membrane protein</topology>
    </subcellularLocation>
</comment>
<evidence type="ECO:0000256" key="2">
    <source>
        <dbReference type="ARBA" id="ARBA00022692"/>
    </source>
</evidence>
<dbReference type="InterPro" id="IPR038050">
    <property type="entry name" value="Neuro_actylchol_rec"/>
</dbReference>
<evidence type="ECO:0000313" key="9">
    <source>
        <dbReference type="EMBL" id="KAK7095339.1"/>
    </source>
</evidence>
<feature type="transmembrane region" description="Helical" evidence="5">
    <location>
        <begin position="530"/>
        <end position="550"/>
    </location>
</feature>
<evidence type="ECO:0000256" key="1">
    <source>
        <dbReference type="ARBA" id="ARBA00004141"/>
    </source>
</evidence>
<dbReference type="FunFam" id="2.70.170.10:FF:000028">
    <property type="entry name" value="AcetylCholine Receptor"/>
    <property type="match status" value="1"/>
</dbReference>
<keyword evidence="4 5" id="KW-0472">Membrane</keyword>